<evidence type="ECO:0000256" key="1">
    <source>
        <dbReference type="SAM" id="Phobius"/>
    </source>
</evidence>
<feature type="transmembrane region" description="Helical" evidence="1">
    <location>
        <begin position="47"/>
        <end position="66"/>
    </location>
</feature>
<dbReference type="AlphaFoldDB" id="A0A897N8A7"/>
<evidence type="ECO:0000313" key="3">
    <source>
        <dbReference type="Proteomes" id="UP000663525"/>
    </source>
</evidence>
<name>A0A897N8A7_9EURY</name>
<reference evidence="2" key="1">
    <citation type="submission" date="2020-11" db="EMBL/GenBank/DDBJ databases">
        <title>Carbohydrate-dependent, anaerobic sulfur respiration: A novel catabolism in halophilic archaea.</title>
        <authorList>
            <person name="Sorokin D.Y."/>
            <person name="Messina E."/>
            <person name="Smedile F."/>
            <person name="La Cono V."/>
            <person name="Hallsworth J.E."/>
            <person name="Yakimov M.M."/>
        </authorList>
    </citation>
    <scope>NUCLEOTIDE SEQUENCE</scope>
    <source>
        <strain evidence="2">HSR12-1</strain>
    </source>
</reference>
<proteinExistence type="predicted"/>
<protein>
    <submittedName>
        <fullName evidence="2">Uncharacterized protein</fullName>
    </submittedName>
</protein>
<keyword evidence="1" id="KW-0812">Transmembrane</keyword>
<feature type="transmembrane region" description="Helical" evidence="1">
    <location>
        <begin position="15"/>
        <end position="35"/>
    </location>
</feature>
<dbReference type="Proteomes" id="UP000663525">
    <property type="component" value="Chromosome"/>
</dbReference>
<accession>A0A897N8A7</accession>
<keyword evidence="1" id="KW-1133">Transmembrane helix</keyword>
<keyword evidence="1" id="KW-0472">Membrane</keyword>
<sequence length="68" mass="7760">MPSWEGFNTWFNYQFYMVTAVLVAAVLVWTGRLFLDVIDVRNVSVEVAIAVWIALTVVALGLVRWIND</sequence>
<dbReference type="RefSeq" id="WP_229113835.1">
    <property type="nucleotide sequence ID" value="NZ_CP064787.1"/>
</dbReference>
<dbReference type="EMBL" id="CP064787">
    <property type="protein sequence ID" value="QSG07403.1"/>
    <property type="molecule type" value="Genomic_DNA"/>
</dbReference>
<gene>
    <name evidence="2" type="ORF">HSR121_3094</name>
</gene>
<organism evidence="2 3">
    <name type="scientific">Halapricum desulfuricans</name>
    <dbReference type="NCBI Taxonomy" id="2841257"/>
    <lineage>
        <taxon>Archaea</taxon>
        <taxon>Methanobacteriati</taxon>
        <taxon>Methanobacteriota</taxon>
        <taxon>Stenosarchaea group</taxon>
        <taxon>Halobacteria</taxon>
        <taxon>Halobacteriales</taxon>
        <taxon>Haloarculaceae</taxon>
        <taxon>Halapricum</taxon>
    </lineage>
</organism>
<dbReference type="GeneID" id="68856625"/>
<evidence type="ECO:0000313" key="2">
    <source>
        <dbReference type="EMBL" id="QSG07403.1"/>
    </source>
</evidence>